<reference evidence="5 6" key="1">
    <citation type="submission" date="2018-04" db="EMBL/GenBank/DDBJ databases">
        <authorList>
            <person name="Zhang X."/>
            <person name="Yuan J."/>
            <person name="Li F."/>
            <person name="Xiang J."/>
        </authorList>
    </citation>
    <scope>NUCLEOTIDE SEQUENCE [LARGE SCALE GENOMIC DNA]</scope>
    <source>
        <tissue evidence="5">Muscle</tissue>
    </source>
</reference>
<evidence type="ECO:0000313" key="5">
    <source>
        <dbReference type="EMBL" id="ROT68549.1"/>
    </source>
</evidence>
<feature type="compositionally biased region" description="Basic and acidic residues" evidence="4">
    <location>
        <begin position="1261"/>
        <end position="1300"/>
    </location>
</feature>
<feature type="compositionally biased region" description="Basic and acidic residues" evidence="4">
    <location>
        <begin position="576"/>
        <end position="602"/>
    </location>
</feature>
<feature type="compositionally biased region" description="Basic and acidic residues" evidence="4">
    <location>
        <begin position="1330"/>
        <end position="1341"/>
    </location>
</feature>
<feature type="region of interest" description="Disordered" evidence="4">
    <location>
        <begin position="254"/>
        <end position="903"/>
    </location>
</feature>
<accession>A0A423SWH2</accession>
<feature type="compositionally biased region" description="Pro residues" evidence="4">
    <location>
        <begin position="1129"/>
        <end position="1151"/>
    </location>
</feature>
<feature type="compositionally biased region" description="Polar residues" evidence="4">
    <location>
        <begin position="1307"/>
        <end position="1323"/>
    </location>
</feature>
<feature type="active site" description="Proton acceptor" evidence="3">
    <location>
        <position position="202"/>
    </location>
</feature>
<dbReference type="InterPro" id="IPR000407">
    <property type="entry name" value="GDA1_CD39_NTPase"/>
</dbReference>
<dbReference type="Pfam" id="PF01150">
    <property type="entry name" value="GDA1_CD39"/>
    <property type="match status" value="2"/>
</dbReference>
<feature type="compositionally biased region" description="Acidic residues" evidence="4">
    <location>
        <begin position="1115"/>
        <end position="1128"/>
    </location>
</feature>
<feature type="compositionally biased region" description="Basic and acidic residues" evidence="4">
    <location>
        <begin position="1192"/>
        <end position="1204"/>
    </location>
</feature>
<evidence type="ECO:0000256" key="4">
    <source>
        <dbReference type="SAM" id="MobiDB-lite"/>
    </source>
</evidence>
<evidence type="ECO:0000256" key="2">
    <source>
        <dbReference type="ARBA" id="ARBA00022801"/>
    </source>
</evidence>
<feature type="compositionally biased region" description="Basic and acidic residues" evidence="4">
    <location>
        <begin position="1537"/>
        <end position="1563"/>
    </location>
</feature>
<comment type="similarity">
    <text evidence="1">Belongs to the GDA1/CD39 NTPase family.</text>
</comment>
<feature type="compositionally biased region" description="Low complexity" evidence="4">
    <location>
        <begin position="1501"/>
        <end position="1513"/>
    </location>
</feature>
<feature type="compositionally biased region" description="Basic and acidic residues" evidence="4">
    <location>
        <begin position="1227"/>
        <end position="1241"/>
    </location>
</feature>
<dbReference type="EMBL" id="QCYY01002657">
    <property type="protein sequence ID" value="ROT68549.1"/>
    <property type="molecule type" value="Genomic_DNA"/>
</dbReference>
<feature type="compositionally biased region" description="Basic residues" evidence="4">
    <location>
        <begin position="817"/>
        <end position="833"/>
    </location>
</feature>
<feature type="region of interest" description="Disordered" evidence="4">
    <location>
        <begin position="1186"/>
        <end position="1413"/>
    </location>
</feature>
<dbReference type="PANTHER" id="PTHR11782">
    <property type="entry name" value="ADENOSINE/GUANOSINE DIPHOSPHATASE"/>
    <property type="match status" value="1"/>
</dbReference>
<reference evidence="5 6" key="2">
    <citation type="submission" date="2019-01" db="EMBL/GenBank/DDBJ databases">
        <title>The decoding of complex shrimp genome reveals the adaptation for benthos swimmer, frequently molting mechanism and breeding impact on genome.</title>
        <authorList>
            <person name="Sun Y."/>
            <person name="Gao Y."/>
            <person name="Yu Y."/>
        </authorList>
    </citation>
    <scope>NUCLEOTIDE SEQUENCE [LARGE SCALE GENOMIC DNA]</scope>
    <source>
        <tissue evidence="5">Muscle</tissue>
    </source>
</reference>
<feature type="compositionally biased region" description="Basic residues" evidence="4">
    <location>
        <begin position="753"/>
        <end position="762"/>
    </location>
</feature>
<evidence type="ECO:0000313" key="6">
    <source>
        <dbReference type="Proteomes" id="UP000283509"/>
    </source>
</evidence>
<gene>
    <name evidence="5" type="ORF">C7M84_013281</name>
</gene>
<feature type="compositionally biased region" description="Basic residues" evidence="4">
    <location>
        <begin position="603"/>
        <end position="626"/>
    </location>
</feature>
<comment type="caution">
    <text evidence="5">The sequence shown here is derived from an EMBL/GenBank/DDBJ whole genome shotgun (WGS) entry which is preliminary data.</text>
</comment>
<dbReference type="OrthoDB" id="6381425at2759"/>
<feature type="compositionally biased region" description="Basic and acidic residues" evidence="4">
    <location>
        <begin position="633"/>
        <end position="655"/>
    </location>
</feature>
<proteinExistence type="inferred from homology"/>
<feature type="compositionally biased region" description="Basic residues" evidence="4">
    <location>
        <begin position="524"/>
        <end position="541"/>
    </location>
</feature>
<feature type="compositionally biased region" description="Polar residues" evidence="4">
    <location>
        <begin position="1372"/>
        <end position="1413"/>
    </location>
</feature>
<feature type="compositionally biased region" description="Polar residues" evidence="4">
    <location>
        <begin position="1477"/>
        <end position="1491"/>
    </location>
</feature>
<feature type="compositionally biased region" description="Basic and acidic residues" evidence="4">
    <location>
        <begin position="321"/>
        <end position="348"/>
    </location>
</feature>
<feature type="compositionally biased region" description="Basic and acidic residues" evidence="4">
    <location>
        <begin position="1465"/>
        <end position="1476"/>
    </location>
</feature>
<protein>
    <submittedName>
        <fullName evidence="5">Putative ectonucleoside triphosphate diphosphohydrolase 5 isoform X2</fullName>
    </submittedName>
</protein>
<feature type="compositionally biased region" description="Low complexity" evidence="4">
    <location>
        <begin position="9"/>
        <end position="22"/>
    </location>
</feature>
<organism evidence="5 6">
    <name type="scientific">Penaeus vannamei</name>
    <name type="common">Whiteleg shrimp</name>
    <name type="synonym">Litopenaeus vannamei</name>
    <dbReference type="NCBI Taxonomy" id="6689"/>
    <lineage>
        <taxon>Eukaryota</taxon>
        <taxon>Metazoa</taxon>
        <taxon>Ecdysozoa</taxon>
        <taxon>Arthropoda</taxon>
        <taxon>Crustacea</taxon>
        <taxon>Multicrustacea</taxon>
        <taxon>Malacostraca</taxon>
        <taxon>Eumalacostraca</taxon>
        <taxon>Eucarida</taxon>
        <taxon>Decapoda</taxon>
        <taxon>Dendrobranchiata</taxon>
        <taxon>Penaeoidea</taxon>
        <taxon>Penaeidae</taxon>
        <taxon>Penaeus</taxon>
    </lineage>
</organism>
<dbReference type="Proteomes" id="UP000283509">
    <property type="component" value="Unassembled WGS sequence"/>
</dbReference>
<keyword evidence="6" id="KW-1185">Reference proteome</keyword>
<feature type="region of interest" description="Disordered" evidence="4">
    <location>
        <begin position="1458"/>
        <end position="1570"/>
    </location>
</feature>
<dbReference type="STRING" id="6689.A0A423SWH2"/>
<feature type="compositionally biased region" description="Polar residues" evidence="4">
    <location>
        <begin position="1514"/>
        <end position="1528"/>
    </location>
</feature>
<feature type="region of interest" description="Disordered" evidence="4">
    <location>
        <begin position="1"/>
        <end position="22"/>
    </location>
</feature>
<sequence length="1731" mass="187546">MAILRWCHSPPSSQRGTPSSSTSAPVALPLSLLPSPLHVALTLISNSLPPIPVAGTPGRRDSPCEGVGEGHPRAWQPVYTVVIDAGATATRLHIFSFLRCCIDNTFLLQKEDYFQVDDSLMNYVYTSHQIRELLLPLLRNARGLVPLKYQQHTPLLLRATPSLRLLPRIHATRLIHRARTIVSRSPFLVKSDHVTIMAGHDEAADLWLAANFLTGRLYENHTSPFAVAELGGGTLRVTVPLDGPPEYIRKAIEERKKQKAQGASGERGGQWVRGRRKDVFQNEAEDDVSSVSRSEQDATGRVAAAESEGLSILSGGRRGARGHDDKEQEKRKKPDKGARINIHLDRSSGDGGAPLARVPEEGSGTDNQGATTAIGPRGGTEPKEGGRGGVGSKSERKRQNNRNKKKPARRKSSRGQSWNSSGDEARPPGRGTPAQPPAAASAEGDTQNPEEETRLDSSGRVDLGSNGDIRGVEPGSSADQPGSRRITHAGSAEASDGLGDDATPQSTLQPERSRSSTPSPREGKRARSRRKKGRVKTRPRKTATTEGASLAGDAADGESASPAPAQEDGAGGNGGLREDKQEKEDNAVDEVEGHKNSRARNDKTKRRKRRKRPKVSHSRKRRKHRNGGNGMTTKDRATSVPDDTQKTRTDREKIADTAGDEDENPSDISPLSAKGGGTAGSRKRSRDENGTKVQENGASPPDEERGGGNKRTATERPSSGALFSGDRERPTKGGGGPSRRRGKNQSRSTSPSNRKRQSKKRPPPQSPSENTGVGPPQERLSARNAANPSAGGNRGGNPGAEAGDSAATASKQNSSGSRRRHRHRHSRYRRRHRPADARREGGRKRGVRGAGGGGLTSHRPRDYSPARKSGFARLVNHGRGRRDLDPFRGDENLQETRRSGFSSSLWKRPPLTATNPYAALFGGEEKLNRIVWNSPESTATRDSETLIPGLSAEQDIMLSPAETDLRRIDILSRDCDHVRGSGGGRSAADAALDSTKQVAEGRKSGKRVLTFGDPTKKNAGGAEDERGDDVKEQRTRRELRNLFGAPNITYRCSPFHKHWLFTSSIPMGIYPVRVKVLEAGNLTRIPLAPDEAEAESSTTPAPPLATTPRHRSDIPPEEEYVVDDEDDPPSPTPEDSPDRPTPPPPSAPPSAPTVAPIHSRETTMIPSKWMEETLDKVQKVVDSVLRSIGQETNRETSKGRERGGARRGGGRRRGPGRKGSKGRAGGRRRESARRQIDKAESGGKTNGGAVSGTRTDNNSSDGERLGLSEGEMTRANRSKAHEFSSKGGLGERTHRGRGDVGIEDTENYANLMQNDDHSGSASLPYSKRNHFSDKCDSECKAHNTPSKRTKRATTAQNRNASEARPAADGTSRRTTPAPNSTNLASASLGSDTDNQDNRSPGTPASSSKQTISSVTDLLFVVPNEIVIKPAENSKVQSEIKSTEKLIRTSLEDLFFRVPVDSNRQQPHDGADGRSPQDSDSPEVNTEPSVATTLRELTRPDASVATVTSTTAATPTQFQDEMPSQSTPMPHSGIPGENKTDPAAKGTKENGERTSSTDKTENGKSKSNSFTQREKLILRTACLPVGSLGRFQVQDTTYQVRGMGAEHIAAECWREVSNVVNDHIKLPYLDETTLVATTAFYFIAASANLIEPEMTYGYVRVEQFREAADSMCERQQNQFPDPLACLDYQYAAALLKHGLHLADETEILVCDKIQGFRLGWALGAALNYLQRH</sequence>
<feature type="compositionally biased region" description="Basic and acidic residues" evidence="4">
    <location>
        <begin position="881"/>
        <end position="898"/>
    </location>
</feature>
<feature type="region of interest" description="Disordered" evidence="4">
    <location>
        <begin position="979"/>
        <end position="1033"/>
    </location>
</feature>
<dbReference type="GO" id="GO:0016787">
    <property type="term" value="F:hydrolase activity"/>
    <property type="evidence" value="ECO:0007669"/>
    <property type="project" value="UniProtKB-KW"/>
</dbReference>
<evidence type="ECO:0000256" key="3">
    <source>
        <dbReference type="PIRSR" id="PIRSR600407-1"/>
    </source>
</evidence>
<feature type="compositionally biased region" description="Basic residues" evidence="4">
    <location>
        <begin position="1208"/>
        <end position="1226"/>
    </location>
</feature>
<feature type="region of interest" description="Disordered" evidence="4">
    <location>
        <begin position="1089"/>
        <end position="1157"/>
    </location>
</feature>
<keyword evidence="2 5" id="KW-0378">Hydrolase</keyword>
<feature type="compositionally biased region" description="Basic residues" evidence="4">
    <location>
        <begin position="399"/>
        <end position="413"/>
    </location>
</feature>
<name>A0A423SWH2_PENVA</name>
<dbReference type="Gene3D" id="3.30.420.40">
    <property type="match status" value="1"/>
</dbReference>
<evidence type="ECO:0000256" key="1">
    <source>
        <dbReference type="ARBA" id="ARBA00009283"/>
    </source>
</evidence>
<dbReference type="Gene3D" id="3.30.420.150">
    <property type="entry name" value="Exopolyphosphatase. Domain 2"/>
    <property type="match status" value="1"/>
</dbReference>